<reference evidence="3" key="1">
    <citation type="journal article" date="2019" name="Int. J. Syst. Evol. Microbiol.">
        <title>The Global Catalogue of Microorganisms (GCM) 10K type strain sequencing project: providing services to taxonomists for standard genome sequencing and annotation.</title>
        <authorList>
            <consortium name="The Broad Institute Genomics Platform"/>
            <consortium name="The Broad Institute Genome Sequencing Center for Infectious Disease"/>
            <person name="Wu L."/>
            <person name="Ma J."/>
        </authorList>
    </citation>
    <scope>NUCLEOTIDE SEQUENCE [LARGE SCALE GENOMIC DNA]</scope>
    <source>
        <strain evidence="3">JCM 17923</strain>
    </source>
</reference>
<dbReference type="RefSeq" id="WP_345236404.1">
    <property type="nucleotide sequence ID" value="NZ_BAABGZ010000028.1"/>
</dbReference>
<evidence type="ECO:0000313" key="3">
    <source>
        <dbReference type="Proteomes" id="UP001501153"/>
    </source>
</evidence>
<proteinExistence type="predicted"/>
<keyword evidence="1" id="KW-0732">Signal</keyword>
<evidence type="ECO:0008006" key="4">
    <source>
        <dbReference type="Google" id="ProtNLM"/>
    </source>
</evidence>
<dbReference type="EMBL" id="BAABGZ010000028">
    <property type="protein sequence ID" value="GAA4358967.1"/>
    <property type="molecule type" value="Genomic_DNA"/>
</dbReference>
<feature type="chain" id="PRO_5047320019" description="DUF2314 domain-containing protein" evidence="1">
    <location>
        <begin position="21"/>
        <end position="159"/>
    </location>
</feature>
<name>A0ABP8IIA1_9BACT</name>
<keyword evidence="3" id="KW-1185">Reference proteome</keyword>
<comment type="caution">
    <text evidence="2">The sequence shown here is derived from an EMBL/GenBank/DDBJ whole genome shotgun (WGS) entry which is preliminary data.</text>
</comment>
<dbReference type="Proteomes" id="UP001501153">
    <property type="component" value="Unassembled WGS sequence"/>
</dbReference>
<feature type="signal peptide" evidence="1">
    <location>
        <begin position="1"/>
        <end position="20"/>
    </location>
</feature>
<protein>
    <recommendedName>
        <fullName evidence="4">DUF2314 domain-containing protein</fullName>
    </recommendedName>
</protein>
<gene>
    <name evidence="2" type="ORF">GCM10023185_25120</name>
</gene>
<sequence>MLRLFLYLTLCTLPGMPALAQPARPVVLTEPPGTEAGRRALATADAEIADAVREARRTLPQARKRFQAGLPAGAECQLLVRVVAGDTLFRPTPVRVIGWRDGKVQALLPLATASDKIPVSFPESAVLDWTILRSDGREEGNFVGRYLETARNLEGLRLR</sequence>
<accession>A0ABP8IIA1</accession>
<organism evidence="2 3">
    <name type="scientific">Hymenobacter saemangeumensis</name>
    <dbReference type="NCBI Taxonomy" id="1084522"/>
    <lineage>
        <taxon>Bacteria</taxon>
        <taxon>Pseudomonadati</taxon>
        <taxon>Bacteroidota</taxon>
        <taxon>Cytophagia</taxon>
        <taxon>Cytophagales</taxon>
        <taxon>Hymenobacteraceae</taxon>
        <taxon>Hymenobacter</taxon>
    </lineage>
</organism>
<evidence type="ECO:0000256" key="1">
    <source>
        <dbReference type="SAM" id="SignalP"/>
    </source>
</evidence>
<evidence type="ECO:0000313" key="2">
    <source>
        <dbReference type="EMBL" id="GAA4358967.1"/>
    </source>
</evidence>